<dbReference type="Proteomes" id="UP000325827">
    <property type="component" value="Unassembled WGS sequence"/>
</dbReference>
<dbReference type="OrthoDB" id="9778910at2"/>
<evidence type="ECO:0000256" key="7">
    <source>
        <dbReference type="RuleBase" id="RU363032"/>
    </source>
</evidence>
<dbReference type="PANTHER" id="PTHR43163:SF6">
    <property type="entry name" value="DIPEPTIDE TRANSPORT SYSTEM PERMEASE PROTEIN DPPB-RELATED"/>
    <property type="match status" value="1"/>
</dbReference>
<reference evidence="10" key="1">
    <citation type="submission" date="2019-09" db="EMBL/GenBank/DDBJ databases">
        <title>Mumia zhuanghuii sp. nov. isolated from the intestinal contents of plateau pika (Ochotona curzoniae) in the Qinghai-Tibet plateau of China.</title>
        <authorList>
            <person name="Tian Z."/>
        </authorList>
    </citation>
    <scope>NUCLEOTIDE SEQUENCE [LARGE SCALE GENOMIC DNA]</scope>
    <source>
        <strain evidence="10">JCM 30598</strain>
    </source>
</reference>
<dbReference type="InterPro" id="IPR035906">
    <property type="entry name" value="MetI-like_sf"/>
</dbReference>
<keyword evidence="5 7" id="KW-1133">Transmembrane helix</keyword>
<feature type="transmembrane region" description="Helical" evidence="7">
    <location>
        <begin position="122"/>
        <end position="145"/>
    </location>
</feature>
<comment type="subcellular location">
    <subcellularLocation>
        <location evidence="1 7">Cell membrane</location>
        <topology evidence="1 7">Multi-pass membrane protein</topology>
    </subcellularLocation>
</comment>
<evidence type="ECO:0000256" key="2">
    <source>
        <dbReference type="ARBA" id="ARBA00022448"/>
    </source>
</evidence>
<comment type="caution">
    <text evidence="9">The sequence shown here is derived from an EMBL/GenBank/DDBJ whole genome shotgun (WGS) entry which is preliminary data.</text>
</comment>
<dbReference type="GO" id="GO:0055085">
    <property type="term" value="P:transmembrane transport"/>
    <property type="evidence" value="ECO:0007669"/>
    <property type="project" value="InterPro"/>
</dbReference>
<keyword evidence="3" id="KW-1003">Cell membrane</keyword>
<keyword evidence="10" id="KW-1185">Reference proteome</keyword>
<dbReference type="InterPro" id="IPR045621">
    <property type="entry name" value="BPD_transp_1_N"/>
</dbReference>
<dbReference type="CDD" id="cd06261">
    <property type="entry name" value="TM_PBP2"/>
    <property type="match status" value="1"/>
</dbReference>
<evidence type="ECO:0000256" key="5">
    <source>
        <dbReference type="ARBA" id="ARBA00022989"/>
    </source>
</evidence>
<evidence type="ECO:0000256" key="6">
    <source>
        <dbReference type="ARBA" id="ARBA00023136"/>
    </source>
</evidence>
<evidence type="ECO:0000313" key="10">
    <source>
        <dbReference type="Proteomes" id="UP000325827"/>
    </source>
</evidence>
<feature type="transmembrane region" description="Helical" evidence="7">
    <location>
        <begin position="165"/>
        <end position="185"/>
    </location>
</feature>
<evidence type="ECO:0000256" key="1">
    <source>
        <dbReference type="ARBA" id="ARBA00004651"/>
    </source>
</evidence>
<dbReference type="AlphaFoldDB" id="A0A5J5J0V6"/>
<dbReference type="GO" id="GO:0005886">
    <property type="term" value="C:plasma membrane"/>
    <property type="evidence" value="ECO:0007669"/>
    <property type="project" value="UniProtKB-SubCell"/>
</dbReference>
<feature type="transmembrane region" description="Helical" evidence="7">
    <location>
        <begin position="250"/>
        <end position="276"/>
    </location>
</feature>
<dbReference type="SUPFAM" id="SSF161098">
    <property type="entry name" value="MetI-like"/>
    <property type="match status" value="1"/>
</dbReference>
<dbReference type="Pfam" id="PF00528">
    <property type="entry name" value="BPD_transp_1"/>
    <property type="match status" value="1"/>
</dbReference>
<accession>A0A5J5J0V6</accession>
<feature type="domain" description="ABC transmembrane type-1" evidence="8">
    <location>
        <begin position="114"/>
        <end position="319"/>
    </location>
</feature>
<organism evidence="9 10">
    <name type="scientific">Microbacterium rhizomatis</name>
    <dbReference type="NCBI Taxonomy" id="1631477"/>
    <lineage>
        <taxon>Bacteria</taxon>
        <taxon>Bacillati</taxon>
        <taxon>Actinomycetota</taxon>
        <taxon>Actinomycetes</taxon>
        <taxon>Micrococcales</taxon>
        <taxon>Microbacteriaceae</taxon>
        <taxon>Microbacterium</taxon>
    </lineage>
</organism>
<evidence type="ECO:0000256" key="4">
    <source>
        <dbReference type="ARBA" id="ARBA00022692"/>
    </source>
</evidence>
<sequence>MGAQRVVSAASSSRAGAVFRFLAPKVLQCLFVIWATYTVAFLLIHALPGDPVLAALAQRGGDSVTTDPAELEALRVRYGLDGPVWLQYITHFLALFHGDLGISIATGLPVSDLIARAFPHTAAVAVLALILGFLGALAFTVWAYLAHPRWVRNLVTQVPPLGIAIPAFLSGLVLITVFSFGLGWFPASGTAGFPSVVLPAVTLALPTGAIFFQVFSAAVFDAGASPFVFTATSKGLSQSAVVFRHVIRNALLPAITIIGLQIGYLAGGTAVVETVFSRDGIGRLTVDAVLARDINVVTGVVIVVAAVYAVVTLIVEGLYGVIDPRIRTRLTSATRVAPVEPAAATEAVR</sequence>
<evidence type="ECO:0000313" key="9">
    <source>
        <dbReference type="EMBL" id="KAA9107977.1"/>
    </source>
</evidence>
<comment type="similarity">
    <text evidence="7">Belongs to the binding-protein-dependent transport system permease family.</text>
</comment>
<dbReference type="InterPro" id="IPR000515">
    <property type="entry name" value="MetI-like"/>
</dbReference>
<dbReference type="Gene3D" id="1.10.3720.10">
    <property type="entry name" value="MetI-like"/>
    <property type="match status" value="1"/>
</dbReference>
<evidence type="ECO:0000256" key="3">
    <source>
        <dbReference type="ARBA" id="ARBA00022475"/>
    </source>
</evidence>
<dbReference type="PANTHER" id="PTHR43163">
    <property type="entry name" value="DIPEPTIDE TRANSPORT SYSTEM PERMEASE PROTEIN DPPB-RELATED"/>
    <property type="match status" value="1"/>
</dbReference>
<dbReference type="Pfam" id="PF19300">
    <property type="entry name" value="BPD_transp_1_N"/>
    <property type="match status" value="1"/>
</dbReference>
<dbReference type="PROSITE" id="PS50928">
    <property type="entry name" value="ABC_TM1"/>
    <property type="match status" value="1"/>
</dbReference>
<name>A0A5J5J0V6_9MICO</name>
<feature type="transmembrane region" description="Helical" evidence="7">
    <location>
        <begin position="197"/>
        <end position="220"/>
    </location>
</feature>
<proteinExistence type="inferred from homology"/>
<evidence type="ECO:0000259" key="8">
    <source>
        <dbReference type="PROSITE" id="PS50928"/>
    </source>
</evidence>
<keyword evidence="6 7" id="KW-0472">Membrane</keyword>
<keyword evidence="4 7" id="KW-0812">Transmembrane</keyword>
<dbReference type="EMBL" id="VYSA01000002">
    <property type="protein sequence ID" value="KAA9107977.1"/>
    <property type="molecule type" value="Genomic_DNA"/>
</dbReference>
<feature type="transmembrane region" description="Helical" evidence="7">
    <location>
        <begin position="21"/>
        <end position="44"/>
    </location>
</feature>
<keyword evidence="2 7" id="KW-0813">Transport</keyword>
<protein>
    <submittedName>
        <fullName evidence="9">ABC transporter permease</fullName>
    </submittedName>
</protein>
<feature type="transmembrane region" description="Helical" evidence="7">
    <location>
        <begin position="296"/>
        <end position="322"/>
    </location>
</feature>
<gene>
    <name evidence="9" type="ORF">F6B43_11180</name>
</gene>